<name>A0A085GEA3_EWIA3</name>
<comment type="caution">
    <text evidence="9">The sequence shown here is derived from an EMBL/GenBank/DDBJ whole genome shotgun (WGS) entry which is preliminary data.</text>
</comment>
<feature type="binding site" evidence="7">
    <location>
        <position position="327"/>
    </location>
    <ligand>
        <name>Fe(3+)</name>
        <dbReference type="ChEBI" id="CHEBI:29034"/>
    </ligand>
</feature>
<dbReference type="GO" id="GO:0005506">
    <property type="term" value="F:iron ion binding"/>
    <property type="evidence" value="ECO:0007669"/>
    <property type="project" value="UniProtKB-UniRule"/>
</dbReference>
<dbReference type="InterPro" id="IPR006680">
    <property type="entry name" value="Amidohydro-rel"/>
</dbReference>
<evidence type="ECO:0000256" key="2">
    <source>
        <dbReference type="ARBA" id="ARBA00022723"/>
    </source>
</evidence>
<feature type="binding site" evidence="7">
    <location>
        <position position="84"/>
    </location>
    <ligand>
        <name>Zn(2+)</name>
        <dbReference type="ChEBI" id="CHEBI:29105"/>
    </ligand>
</feature>
<dbReference type="PANTHER" id="PTHR42752:SF1">
    <property type="entry name" value="IMIDAZOLONEPROPIONASE-RELATED"/>
    <property type="match status" value="1"/>
</dbReference>
<feature type="binding site" evidence="7">
    <location>
        <position position="82"/>
    </location>
    <ligand>
        <name>Zn(2+)</name>
        <dbReference type="ChEBI" id="CHEBI:29105"/>
    </ligand>
</feature>
<dbReference type="InterPro" id="IPR005920">
    <property type="entry name" value="HutI"/>
</dbReference>
<dbReference type="Proteomes" id="UP000028640">
    <property type="component" value="Unassembled WGS sequence"/>
</dbReference>
<dbReference type="GO" id="GO:0050480">
    <property type="term" value="F:imidazolonepropionase activity"/>
    <property type="evidence" value="ECO:0007669"/>
    <property type="project" value="UniProtKB-UniRule"/>
</dbReference>
<organism evidence="9 10">
    <name type="scientific">Ewingella americana (strain ATCC 33852 / DSM 4580 / CCUG 14506 / JCM 5911 / LMG 7869 / NCTC 12157 / CDC 1468-78)</name>
    <dbReference type="NCBI Taxonomy" id="910964"/>
    <lineage>
        <taxon>Bacteria</taxon>
        <taxon>Pseudomonadati</taxon>
        <taxon>Pseudomonadota</taxon>
        <taxon>Gammaproteobacteria</taxon>
        <taxon>Enterobacterales</taxon>
        <taxon>Yersiniaceae</taxon>
        <taxon>Ewingella</taxon>
    </lineage>
</organism>
<evidence type="ECO:0000256" key="5">
    <source>
        <dbReference type="ARBA" id="ARBA00022833"/>
    </source>
</evidence>
<keyword evidence="7" id="KW-0963">Cytoplasm</keyword>
<comment type="catalytic activity">
    <reaction evidence="7">
        <text>4-imidazolone-5-propanoate + H2O = N-formimidoyl-L-glutamate</text>
        <dbReference type="Rhea" id="RHEA:23660"/>
        <dbReference type="ChEBI" id="CHEBI:15377"/>
        <dbReference type="ChEBI" id="CHEBI:58928"/>
        <dbReference type="ChEBI" id="CHEBI:77893"/>
        <dbReference type="EC" id="3.5.2.7"/>
    </reaction>
</comment>
<feature type="binding site" evidence="7">
    <location>
        <position position="329"/>
    </location>
    <ligand>
        <name>N-formimidoyl-L-glutamate</name>
        <dbReference type="ChEBI" id="CHEBI:58928"/>
    </ligand>
</feature>
<feature type="binding site" evidence="7">
    <location>
        <position position="327"/>
    </location>
    <ligand>
        <name>Zn(2+)</name>
        <dbReference type="ChEBI" id="CHEBI:29105"/>
    </ligand>
</feature>
<dbReference type="STRING" id="910964.GEAM_1577"/>
<comment type="function">
    <text evidence="7">Catalyzes the hydrolytic cleavage of the carbon-nitrogen bond in imidazolone-5-propanoate to yield N-formimidoyl-L-glutamate. It is the third step in the universal histidine degradation pathway.</text>
</comment>
<dbReference type="NCBIfam" id="TIGR01224">
    <property type="entry name" value="hutI"/>
    <property type="match status" value="1"/>
</dbReference>
<evidence type="ECO:0000256" key="6">
    <source>
        <dbReference type="ARBA" id="ARBA00023004"/>
    </source>
</evidence>
<evidence type="ECO:0000313" key="10">
    <source>
        <dbReference type="Proteomes" id="UP000028640"/>
    </source>
</evidence>
<dbReference type="GeneID" id="78379924"/>
<dbReference type="Pfam" id="PF01979">
    <property type="entry name" value="Amidohydro_1"/>
    <property type="match status" value="1"/>
</dbReference>
<dbReference type="Gene3D" id="2.30.40.10">
    <property type="entry name" value="Urease, subunit C, domain 1"/>
    <property type="match status" value="1"/>
</dbReference>
<dbReference type="GO" id="GO:0019556">
    <property type="term" value="P:L-histidine catabolic process to glutamate and formamide"/>
    <property type="evidence" value="ECO:0007669"/>
    <property type="project" value="UniProtKB-UniRule"/>
</dbReference>
<gene>
    <name evidence="7 9" type="primary">hutI</name>
    <name evidence="9" type="ORF">GEAM_1577</name>
</gene>
<reference evidence="9 10" key="1">
    <citation type="submission" date="2014-05" db="EMBL/GenBank/DDBJ databases">
        <title>ATOL: Assembling a taxonomically balanced genome-scale reconstruction of the evolutionary history of the Enterobacteriaceae.</title>
        <authorList>
            <person name="Plunkett G.III."/>
            <person name="Neeno-Eckwall E.C."/>
            <person name="Glasner J.D."/>
            <person name="Perna N.T."/>
        </authorList>
    </citation>
    <scope>NUCLEOTIDE SEQUENCE [LARGE SCALE GENOMIC DNA]</scope>
    <source>
        <strain evidence="9 10">ATCC 33852</strain>
    </source>
</reference>
<dbReference type="HAMAP" id="MF_00372">
    <property type="entry name" value="HutI"/>
    <property type="match status" value="1"/>
</dbReference>
<dbReference type="OrthoDB" id="9776455at2"/>
<evidence type="ECO:0000256" key="1">
    <source>
        <dbReference type="ARBA" id="ARBA00012864"/>
    </source>
</evidence>
<comment type="cofactor">
    <cofactor evidence="7">
        <name>Zn(2+)</name>
        <dbReference type="ChEBI" id="CHEBI:29105"/>
    </cofactor>
    <cofactor evidence="7">
        <name>Fe(3+)</name>
        <dbReference type="ChEBI" id="CHEBI:29034"/>
    </cofactor>
    <text evidence="7">Binds 1 zinc or iron ion per subunit.</text>
</comment>
<feature type="binding site" evidence="7">
    <location>
        <position position="82"/>
    </location>
    <ligand>
        <name>Fe(3+)</name>
        <dbReference type="ChEBI" id="CHEBI:29034"/>
    </ligand>
</feature>
<keyword evidence="2 7" id="KW-0479">Metal-binding</keyword>
<feature type="binding site" evidence="7">
    <location>
        <position position="84"/>
    </location>
    <ligand>
        <name>Fe(3+)</name>
        <dbReference type="ChEBI" id="CHEBI:29034"/>
    </ligand>
</feature>
<dbReference type="InterPro" id="IPR032466">
    <property type="entry name" value="Metal_Hydrolase"/>
</dbReference>
<dbReference type="FunFam" id="3.20.20.140:FF:000007">
    <property type="entry name" value="Imidazolonepropionase"/>
    <property type="match status" value="1"/>
</dbReference>
<dbReference type="GO" id="GO:0008270">
    <property type="term" value="F:zinc ion binding"/>
    <property type="evidence" value="ECO:0007669"/>
    <property type="project" value="UniProtKB-UniRule"/>
</dbReference>
<feature type="binding site" evidence="7">
    <location>
        <position position="252"/>
    </location>
    <ligand>
        <name>Zn(2+)</name>
        <dbReference type="ChEBI" id="CHEBI:29105"/>
    </ligand>
</feature>
<keyword evidence="4 7" id="KW-0369">Histidine metabolism</keyword>
<comment type="pathway">
    <text evidence="7">Amino-acid degradation; L-histidine degradation into L-glutamate; N-formimidoyl-L-glutamate from L-histidine: step 3/3.</text>
</comment>
<comment type="similarity">
    <text evidence="7">Belongs to the metallo-dependent hydrolases superfamily. HutI family.</text>
</comment>
<feature type="binding site" evidence="7">
    <location>
        <position position="252"/>
    </location>
    <ligand>
        <name>Fe(3+)</name>
        <dbReference type="ChEBI" id="CHEBI:29034"/>
    </ligand>
</feature>
<dbReference type="Gene3D" id="3.20.20.140">
    <property type="entry name" value="Metal-dependent hydrolases"/>
    <property type="match status" value="1"/>
</dbReference>
<keyword evidence="10" id="KW-1185">Reference proteome</keyword>
<feature type="binding site" evidence="7">
    <location>
        <position position="154"/>
    </location>
    <ligand>
        <name>N-formimidoyl-L-glutamate</name>
        <dbReference type="ChEBI" id="CHEBI:58928"/>
    </ligand>
</feature>
<proteinExistence type="inferred from homology"/>
<sequence>MSSSISPLNTASDKLICDSLWTGATLVTMRDGSYNLIENGVLAVKDGKIAWIGSEEDSPKFVAGSRHHFEGGIVTPGLIDCHTHLVFGGDRSAEFEQRLNGVSYAEIAAQGGGILSTVNATRTASQKTLFEQARFRLAPLLAEGVTCIEIKSGYGLSDESELKMLRVIRELAETQPVRVKATCLAAHALPPEYHGRADEYIEHICQNLLPQVAAERLADAVDGFCEHLAFSPEQIERVFKAAKKLGLPVKLHAEQLSSLHGSQLAAQYGALSADHLEYATEQDVKAMAESGTVAVLLPGAYYMLRETQAPPVALFRQYGVPMAIASDANPGTSPALSLRLMLNMACTLFRMTPEEALAGVTCHGARALGLQQTHGSLEVGKVADFVHWPVERPAELVYWLGGQLPCTVVYRGDVRS</sequence>
<feature type="binding site" evidence="7">
    <location>
        <position position="187"/>
    </location>
    <ligand>
        <name>4-imidazolone-5-propanoate</name>
        <dbReference type="ChEBI" id="CHEBI:77893"/>
    </ligand>
</feature>
<evidence type="ECO:0000256" key="4">
    <source>
        <dbReference type="ARBA" id="ARBA00022808"/>
    </source>
</evidence>
<feature type="binding site" evidence="7">
    <location>
        <position position="331"/>
    </location>
    <ligand>
        <name>N-formimidoyl-L-glutamate</name>
        <dbReference type="ChEBI" id="CHEBI:58928"/>
    </ligand>
</feature>
<feature type="domain" description="Amidohydrolase-related" evidence="8">
    <location>
        <begin position="73"/>
        <end position="388"/>
    </location>
</feature>
<dbReference type="SUPFAM" id="SSF51338">
    <property type="entry name" value="Composite domain of metallo-dependent hydrolases"/>
    <property type="match status" value="1"/>
</dbReference>
<evidence type="ECO:0000256" key="3">
    <source>
        <dbReference type="ARBA" id="ARBA00022801"/>
    </source>
</evidence>
<feature type="binding site" evidence="7">
    <location>
        <position position="91"/>
    </location>
    <ligand>
        <name>4-imidazolone-5-propanoate</name>
        <dbReference type="ChEBI" id="CHEBI:77893"/>
    </ligand>
</feature>
<dbReference type="PANTHER" id="PTHR42752">
    <property type="entry name" value="IMIDAZOLONEPROPIONASE"/>
    <property type="match status" value="1"/>
</dbReference>
<dbReference type="InterPro" id="IPR011059">
    <property type="entry name" value="Metal-dep_hydrolase_composite"/>
</dbReference>
<feature type="binding site" evidence="7">
    <location>
        <position position="154"/>
    </location>
    <ligand>
        <name>4-imidazolone-5-propanoate</name>
        <dbReference type="ChEBI" id="CHEBI:77893"/>
    </ligand>
</feature>
<accession>A0A085GEA3</accession>
<evidence type="ECO:0000259" key="8">
    <source>
        <dbReference type="Pfam" id="PF01979"/>
    </source>
</evidence>
<keyword evidence="6 7" id="KW-0408">Iron</keyword>
<dbReference type="UniPathway" id="UPA00379">
    <property type="reaction ID" value="UER00551"/>
</dbReference>
<evidence type="ECO:0000313" key="9">
    <source>
        <dbReference type="EMBL" id="KFC82048.1"/>
    </source>
</evidence>
<dbReference type="EC" id="3.5.2.7" evidence="1 7"/>
<dbReference type="CDD" id="cd01296">
    <property type="entry name" value="Imidazolone-5PH"/>
    <property type="match status" value="1"/>
</dbReference>
<dbReference type="GO" id="GO:0019557">
    <property type="term" value="P:L-histidine catabolic process to glutamate and formate"/>
    <property type="evidence" value="ECO:0007669"/>
    <property type="project" value="UniProtKB-UniPathway"/>
</dbReference>
<keyword evidence="5 7" id="KW-0862">Zinc</keyword>
<dbReference type="AlphaFoldDB" id="A0A085GEA3"/>
<comment type="subcellular location">
    <subcellularLocation>
        <location evidence="7">Cytoplasm</location>
    </subcellularLocation>
</comment>
<dbReference type="GO" id="GO:0005737">
    <property type="term" value="C:cytoplasm"/>
    <property type="evidence" value="ECO:0007669"/>
    <property type="project" value="UniProtKB-SubCell"/>
</dbReference>
<evidence type="ECO:0000256" key="7">
    <source>
        <dbReference type="HAMAP-Rule" id="MF_00372"/>
    </source>
</evidence>
<feature type="binding site" evidence="7">
    <location>
        <position position="332"/>
    </location>
    <ligand>
        <name>4-imidazolone-5-propanoate</name>
        <dbReference type="ChEBI" id="CHEBI:77893"/>
    </ligand>
</feature>
<dbReference type="SUPFAM" id="SSF51556">
    <property type="entry name" value="Metallo-dependent hydrolases"/>
    <property type="match status" value="1"/>
</dbReference>
<dbReference type="RefSeq" id="WP_034790271.1">
    <property type="nucleotide sequence ID" value="NZ_JMPJ01000044.1"/>
</dbReference>
<keyword evidence="3 7" id="KW-0378">Hydrolase</keyword>
<protein>
    <recommendedName>
        <fullName evidence="1 7">Imidazolonepropionase</fullName>
        <ecNumber evidence="1 7">3.5.2.7</ecNumber>
    </recommendedName>
    <alternativeName>
        <fullName evidence="7">Imidazolone-5-propionate hydrolase</fullName>
    </alternativeName>
</protein>
<dbReference type="eggNOG" id="COG1228">
    <property type="taxonomic scope" value="Bacteria"/>
</dbReference>
<feature type="binding site" evidence="7">
    <location>
        <position position="255"/>
    </location>
    <ligand>
        <name>4-imidazolone-5-propanoate</name>
        <dbReference type="ChEBI" id="CHEBI:77893"/>
    </ligand>
</feature>
<dbReference type="EMBL" id="JMPJ01000044">
    <property type="protein sequence ID" value="KFC82048.1"/>
    <property type="molecule type" value="Genomic_DNA"/>
</dbReference>